<protein>
    <submittedName>
        <fullName evidence="3">Rhodanese-like domain-containing protein</fullName>
    </submittedName>
</protein>
<feature type="chain" id="PRO_5026696528" evidence="1">
    <location>
        <begin position="26"/>
        <end position="148"/>
    </location>
</feature>
<dbReference type="SUPFAM" id="SSF52821">
    <property type="entry name" value="Rhodanese/Cell cycle control phosphatase"/>
    <property type="match status" value="1"/>
</dbReference>
<evidence type="ECO:0000256" key="1">
    <source>
        <dbReference type="SAM" id="SignalP"/>
    </source>
</evidence>
<keyword evidence="1" id="KW-0732">Signal</keyword>
<evidence type="ECO:0000313" key="3">
    <source>
        <dbReference type="EMBL" id="NEV63320.1"/>
    </source>
</evidence>
<dbReference type="EMBL" id="JAAIJQ010000047">
    <property type="protein sequence ID" value="NEV63320.1"/>
    <property type="molecule type" value="Genomic_DNA"/>
</dbReference>
<feature type="signal peptide" evidence="1">
    <location>
        <begin position="1"/>
        <end position="25"/>
    </location>
</feature>
<dbReference type="InterPro" id="IPR036873">
    <property type="entry name" value="Rhodanese-like_dom_sf"/>
</dbReference>
<comment type="caution">
    <text evidence="3">The sequence shown here is derived from an EMBL/GenBank/DDBJ whole genome shotgun (WGS) entry which is preliminary data.</text>
</comment>
<name>A0A6M0K0Q2_9GAMM</name>
<organism evidence="3 4">
    <name type="scientific">Thiorhodococcus minor</name>
    <dbReference type="NCBI Taxonomy" id="57489"/>
    <lineage>
        <taxon>Bacteria</taxon>
        <taxon>Pseudomonadati</taxon>
        <taxon>Pseudomonadota</taxon>
        <taxon>Gammaproteobacteria</taxon>
        <taxon>Chromatiales</taxon>
        <taxon>Chromatiaceae</taxon>
        <taxon>Thiorhodococcus</taxon>
    </lineage>
</organism>
<dbReference type="PROSITE" id="PS51257">
    <property type="entry name" value="PROKAR_LIPOPROTEIN"/>
    <property type="match status" value="1"/>
</dbReference>
<evidence type="ECO:0000259" key="2">
    <source>
        <dbReference type="PROSITE" id="PS50206"/>
    </source>
</evidence>
<reference evidence="3 4" key="1">
    <citation type="submission" date="2020-02" db="EMBL/GenBank/DDBJ databases">
        <title>Genome sequences of Thiorhodococcus mannitoliphagus and Thiorhodococcus minor, purple sulfur photosynthetic bacteria in the gammaproteobacterial family, Chromatiaceae.</title>
        <authorList>
            <person name="Aviles F.A."/>
            <person name="Meyer T.E."/>
            <person name="Kyndt J.A."/>
        </authorList>
    </citation>
    <scope>NUCLEOTIDE SEQUENCE [LARGE SCALE GENOMIC DNA]</scope>
    <source>
        <strain evidence="3 4">DSM 11518</strain>
    </source>
</reference>
<proteinExistence type="predicted"/>
<accession>A0A6M0K0Q2</accession>
<sequence length="148" mass="15897">MLYKRFPWLTLLLAAVLLSIGCSEAAGPNLTPEEALTKAQAGEITLIDIRTPGEWRQTGVASLAKRVDMADPKGPSAFLTKLLEEMGGDKSAPIALICRTGNRSTYLQEQLQSIGFTDVYNVPEGMAGSKSGPGWIRRGLPIESCSNC</sequence>
<dbReference type="Pfam" id="PF00581">
    <property type="entry name" value="Rhodanese"/>
    <property type="match status" value="1"/>
</dbReference>
<keyword evidence="4" id="KW-1185">Reference proteome</keyword>
<feature type="domain" description="Rhodanese" evidence="2">
    <location>
        <begin position="40"/>
        <end position="144"/>
    </location>
</feature>
<dbReference type="Gene3D" id="3.40.250.10">
    <property type="entry name" value="Rhodanese-like domain"/>
    <property type="match status" value="1"/>
</dbReference>
<dbReference type="Proteomes" id="UP000483379">
    <property type="component" value="Unassembled WGS sequence"/>
</dbReference>
<dbReference type="SMART" id="SM00450">
    <property type="entry name" value="RHOD"/>
    <property type="match status" value="1"/>
</dbReference>
<dbReference type="PROSITE" id="PS50206">
    <property type="entry name" value="RHODANESE_3"/>
    <property type="match status" value="1"/>
</dbReference>
<dbReference type="InterPro" id="IPR001763">
    <property type="entry name" value="Rhodanese-like_dom"/>
</dbReference>
<dbReference type="RefSeq" id="WP_164453784.1">
    <property type="nucleotide sequence ID" value="NZ_JAAIJQ010000047.1"/>
</dbReference>
<evidence type="ECO:0000313" key="4">
    <source>
        <dbReference type="Proteomes" id="UP000483379"/>
    </source>
</evidence>
<gene>
    <name evidence="3" type="ORF">G3446_15740</name>
</gene>
<dbReference type="AlphaFoldDB" id="A0A6M0K0Q2"/>